<reference evidence="6 7" key="1">
    <citation type="submission" date="2013-09" db="EMBL/GenBank/DDBJ databases">
        <title>Corchorus capsularis genome sequencing.</title>
        <authorList>
            <person name="Alam M."/>
            <person name="Haque M.S."/>
            <person name="Islam M.S."/>
            <person name="Emdad E.M."/>
            <person name="Islam M.M."/>
            <person name="Ahmed B."/>
            <person name="Halim A."/>
            <person name="Hossen Q.M.M."/>
            <person name="Hossain M.Z."/>
            <person name="Ahmed R."/>
            <person name="Khan M.M."/>
            <person name="Islam R."/>
            <person name="Rashid M.M."/>
            <person name="Khan S.A."/>
            <person name="Rahman M.S."/>
            <person name="Alam M."/>
        </authorList>
    </citation>
    <scope>NUCLEOTIDE SEQUENCE [LARGE SCALE GENOMIC DNA]</scope>
    <source>
        <strain evidence="7">cv. CVL-1</strain>
        <tissue evidence="6">Whole seedling</tissue>
    </source>
</reference>
<organism evidence="6 7">
    <name type="scientific">Corchorus capsularis</name>
    <name type="common">Jute</name>
    <dbReference type="NCBI Taxonomy" id="210143"/>
    <lineage>
        <taxon>Eukaryota</taxon>
        <taxon>Viridiplantae</taxon>
        <taxon>Streptophyta</taxon>
        <taxon>Embryophyta</taxon>
        <taxon>Tracheophyta</taxon>
        <taxon>Spermatophyta</taxon>
        <taxon>Magnoliopsida</taxon>
        <taxon>eudicotyledons</taxon>
        <taxon>Gunneridae</taxon>
        <taxon>Pentapetalae</taxon>
        <taxon>rosids</taxon>
        <taxon>malvids</taxon>
        <taxon>Malvales</taxon>
        <taxon>Malvaceae</taxon>
        <taxon>Grewioideae</taxon>
        <taxon>Apeibeae</taxon>
        <taxon>Corchorus</taxon>
    </lineage>
</organism>
<name>A0A1R3ISM1_COCAP</name>
<accession>A0A1R3ISM1</accession>
<dbReference type="AlphaFoldDB" id="A0A1R3ISM1"/>
<sequence length="151" mass="16594">MENCKKKERKKPPIAYAGSLAKFEAAYNQIEGSMDPGIGNLMMLQLLDLRGNRLSGSLPDQLGELKNLTWILLGGNKLTGEIPSQLGQLASLKLLIKEGRPSELFSAELWETGPKENLLGMLRLASACTAETLSVRPTMKQVLEKLKQLKS</sequence>
<keyword evidence="4" id="KW-0677">Repeat</keyword>
<dbReference type="Pfam" id="PF00560">
    <property type="entry name" value="LRR_1"/>
    <property type="match status" value="2"/>
</dbReference>
<keyword evidence="2" id="KW-0433">Leucine-rich repeat</keyword>
<comment type="caution">
    <text evidence="6">The sequence shown here is derived from an EMBL/GenBank/DDBJ whole genome shotgun (WGS) entry which is preliminary data.</text>
</comment>
<proteinExistence type="predicted"/>
<evidence type="ECO:0000313" key="7">
    <source>
        <dbReference type="Proteomes" id="UP000188268"/>
    </source>
</evidence>
<keyword evidence="3" id="KW-0732">Signal</keyword>
<dbReference type="FunFam" id="3.80.10.10:FF:000383">
    <property type="entry name" value="Leucine-rich repeat receptor protein kinase EMS1"/>
    <property type="match status" value="1"/>
</dbReference>
<keyword evidence="5" id="KW-0675">Receptor</keyword>
<dbReference type="InterPro" id="IPR001611">
    <property type="entry name" value="Leu-rich_rpt"/>
</dbReference>
<evidence type="ECO:0000256" key="5">
    <source>
        <dbReference type="ARBA" id="ARBA00023170"/>
    </source>
</evidence>
<dbReference type="PANTHER" id="PTHR48053">
    <property type="entry name" value="LEUCINE RICH REPEAT FAMILY PROTEIN, EXPRESSED"/>
    <property type="match status" value="1"/>
</dbReference>
<dbReference type="PANTHER" id="PTHR48053:SF126">
    <property type="entry name" value="MDIS1-INTERACTING RECEPTOR LIKE KINASE 2-LIKE ISOFORM X1"/>
    <property type="match status" value="1"/>
</dbReference>
<dbReference type="SUPFAM" id="SSF52058">
    <property type="entry name" value="L domain-like"/>
    <property type="match status" value="1"/>
</dbReference>
<protein>
    <submittedName>
        <fullName evidence="6">Leucine rich repeat 4</fullName>
    </submittedName>
</protein>
<evidence type="ECO:0000313" key="6">
    <source>
        <dbReference type="EMBL" id="OMO85571.1"/>
    </source>
</evidence>
<evidence type="ECO:0000256" key="3">
    <source>
        <dbReference type="ARBA" id="ARBA00022729"/>
    </source>
</evidence>
<dbReference type="OrthoDB" id="952609at2759"/>
<dbReference type="Proteomes" id="UP000188268">
    <property type="component" value="Unassembled WGS sequence"/>
</dbReference>
<keyword evidence="7" id="KW-1185">Reference proteome</keyword>
<dbReference type="EMBL" id="AWWV01009583">
    <property type="protein sequence ID" value="OMO85571.1"/>
    <property type="molecule type" value="Genomic_DNA"/>
</dbReference>
<evidence type="ECO:0000256" key="4">
    <source>
        <dbReference type="ARBA" id="ARBA00022737"/>
    </source>
</evidence>
<dbReference type="InterPro" id="IPR032675">
    <property type="entry name" value="LRR_dom_sf"/>
</dbReference>
<comment type="subcellular location">
    <subcellularLocation>
        <location evidence="1">Membrane</location>
        <topology evidence="1">Single-pass type I membrane protein</topology>
    </subcellularLocation>
</comment>
<evidence type="ECO:0000256" key="2">
    <source>
        <dbReference type="ARBA" id="ARBA00022614"/>
    </source>
</evidence>
<evidence type="ECO:0000256" key="1">
    <source>
        <dbReference type="ARBA" id="ARBA00004479"/>
    </source>
</evidence>
<dbReference type="GO" id="GO:0016020">
    <property type="term" value="C:membrane"/>
    <property type="evidence" value="ECO:0007669"/>
    <property type="project" value="UniProtKB-SubCell"/>
</dbReference>
<dbReference type="Gene3D" id="3.80.10.10">
    <property type="entry name" value="Ribonuclease Inhibitor"/>
    <property type="match status" value="1"/>
</dbReference>
<dbReference type="STRING" id="210143.A0A1R3ISM1"/>
<dbReference type="Gramene" id="OMO85571">
    <property type="protein sequence ID" value="OMO85571"/>
    <property type="gene ID" value="CCACVL1_10097"/>
</dbReference>
<dbReference type="InterPro" id="IPR051716">
    <property type="entry name" value="Plant_RL_S/T_kinase"/>
</dbReference>
<gene>
    <name evidence="6" type="ORF">CCACVL1_10097</name>
</gene>